<dbReference type="InterPro" id="IPR029016">
    <property type="entry name" value="GAF-like_dom_sf"/>
</dbReference>
<dbReference type="RefSeq" id="WP_130590119.1">
    <property type="nucleotide sequence ID" value="NZ_CP034752.1"/>
</dbReference>
<dbReference type="EMBL" id="CP034752">
    <property type="protein sequence ID" value="QBH95123.1"/>
    <property type="molecule type" value="Genomic_DNA"/>
</dbReference>
<evidence type="ECO:0000313" key="2">
    <source>
        <dbReference type="EMBL" id="QBH95123.1"/>
    </source>
</evidence>
<evidence type="ECO:0000256" key="1">
    <source>
        <dbReference type="SAM" id="Coils"/>
    </source>
</evidence>
<proteinExistence type="predicted"/>
<dbReference type="Proteomes" id="UP000293154">
    <property type="component" value="Chromosome"/>
</dbReference>
<feature type="coiled-coil region" evidence="1">
    <location>
        <begin position="54"/>
        <end position="88"/>
    </location>
</feature>
<dbReference type="KEGG" id="prag:EKN56_01055"/>
<organism evidence="2 3">
    <name type="scientific">Limnobaculum zhutongyuii</name>
    <dbReference type="NCBI Taxonomy" id="2498113"/>
    <lineage>
        <taxon>Bacteria</taxon>
        <taxon>Pseudomonadati</taxon>
        <taxon>Pseudomonadota</taxon>
        <taxon>Gammaproteobacteria</taxon>
        <taxon>Enterobacterales</taxon>
        <taxon>Budviciaceae</taxon>
        <taxon>Limnobaculum</taxon>
    </lineage>
</organism>
<dbReference type="InterPro" id="IPR007435">
    <property type="entry name" value="DUF484"/>
</dbReference>
<dbReference type="Pfam" id="PF04340">
    <property type="entry name" value="DUF484"/>
    <property type="match status" value="1"/>
</dbReference>
<keyword evidence="1" id="KW-0175">Coiled coil</keyword>
<dbReference type="PANTHER" id="PTHR38765">
    <property type="entry name" value="DUF484 DOMAIN-CONTAINING PROTEIN"/>
    <property type="match status" value="1"/>
</dbReference>
<name>A0A411WFZ0_9GAMM</name>
<dbReference type="Gene3D" id="3.30.450.40">
    <property type="match status" value="1"/>
</dbReference>
<protein>
    <submittedName>
        <fullName evidence="2">DUF484 domain-containing protein</fullName>
    </submittedName>
</protein>
<accession>A0A411WFZ0</accession>
<dbReference type="OrthoDB" id="7065511at2"/>
<gene>
    <name evidence="2" type="ORF">EKN56_01055</name>
</gene>
<keyword evidence="3" id="KW-1185">Reference proteome</keyword>
<evidence type="ECO:0000313" key="3">
    <source>
        <dbReference type="Proteomes" id="UP000293154"/>
    </source>
</evidence>
<dbReference type="PANTHER" id="PTHR38765:SF1">
    <property type="entry name" value="DUF484 DOMAIN-CONTAINING PROTEIN"/>
    <property type="match status" value="1"/>
</dbReference>
<sequence length="238" mass="27380">MSQRKKKGSTSEIQPVSLTDDMVSQYLLNNPDFFIRNARQIEQMRVPHPVRDSISLVEWQMGRQRNHIEQLEEEITLLMEQATTNEILFTRLINLQCQLVQADSLQDLLDRLRQWARSLGLVDATIRLFNEKWHLGAPSDFTHLSLPRQSFEPMRIQRLGNRNQYLGPLNSPEILLLMPEAKMVGSVALSLLGKRGDLGMVIFTSRDPQHYQQGMGTLILDQLSLILPGLLSRWIEPV</sequence>
<dbReference type="AlphaFoldDB" id="A0A411WFZ0"/>
<reference evidence="2 3" key="1">
    <citation type="submission" date="2019-03" db="EMBL/GenBank/DDBJ databases">
        <title>Pragia sp. nov. isolated from the gut tract of Carduelis flavirostris.</title>
        <authorList>
            <person name="Ge Y."/>
        </authorList>
    </citation>
    <scope>NUCLEOTIDE SEQUENCE [LARGE SCALE GENOMIC DNA]</scope>
    <source>
        <strain evidence="2 3">CF-458</strain>
    </source>
</reference>
<dbReference type="NCBIfam" id="NF008203">
    <property type="entry name" value="PRK10963.1"/>
    <property type="match status" value="1"/>
</dbReference>